<organism evidence="1 2">
    <name type="scientific">Nitzschia inconspicua</name>
    <dbReference type="NCBI Taxonomy" id="303405"/>
    <lineage>
        <taxon>Eukaryota</taxon>
        <taxon>Sar</taxon>
        <taxon>Stramenopiles</taxon>
        <taxon>Ochrophyta</taxon>
        <taxon>Bacillariophyta</taxon>
        <taxon>Bacillariophyceae</taxon>
        <taxon>Bacillariophycidae</taxon>
        <taxon>Bacillariales</taxon>
        <taxon>Bacillariaceae</taxon>
        <taxon>Nitzschia</taxon>
    </lineage>
</organism>
<name>A0A9K3PKQ4_9STRA</name>
<proteinExistence type="predicted"/>
<dbReference type="EMBL" id="JAGRRH010000018">
    <property type="protein sequence ID" value="KAG7350863.1"/>
    <property type="molecule type" value="Genomic_DNA"/>
</dbReference>
<dbReference type="AlphaFoldDB" id="A0A9K3PKQ4"/>
<dbReference type="Proteomes" id="UP000693970">
    <property type="component" value="Unassembled WGS sequence"/>
</dbReference>
<dbReference type="OrthoDB" id="39318at2759"/>
<gene>
    <name evidence="1" type="ORF">IV203_010223</name>
</gene>
<reference evidence="1" key="2">
    <citation type="submission" date="2021-04" db="EMBL/GenBank/DDBJ databases">
        <authorList>
            <person name="Podell S."/>
        </authorList>
    </citation>
    <scope>NUCLEOTIDE SEQUENCE</scope>
    <source>
        <strain evidence="1">Hildebrandi</strain>
    </source>
</reference>
<keyword evidence="2" id="KW-1185">Reference proteome</keyword>
<evidence type="ECO:0000313" key="1">
    <source>
        <dbReference type="EMBL" id="KAG7350863.1"/>
    </source>
</evidence>
<comment type="caution">
    <text evidence="1">The sequence shown here is derived from an EMBL/GenBank/DDBJ whole genome shotgun (WGS) entry which is preliminary data.</text>
</comment>
<protein>
    <submittedName>
        <fullName evidence="1">Uncharacterized protein</fullName>
    </submittedName>
</protein>
<evidence type="ECO:0000313" key="2">
    <source>
        <dbReference type="Proteomes" id="UP000693970"/>
    </source>
</evidence>
<reference evidence="1" key="1">
    <citation type="journal article" date="2021" name="Sci. Rep.">
        <title>Diploid genomic architecture of Nitzschia inconspicua, an elite biomass production diatom.</title>
        <authorList>
            <person name="Oliver A."/>
            <person name="Podell S."/>
            <person name="Pinowska A."/>
            <person name="Traller J.C."/>
            <person name="Smith S.R."/>
            <person name="McClure R."/>
            <person name="Beliaev A."/>
            <person name="Bohutskyi P."/>
            <person name="Hill E.A."/>
            <person name="Rabines A."/>
            <person name="Zheng H."/>
            <person name="Allen L.Z."/>
            <person name="Kuo A."/>
            <person name="Grigoriev I.V."/>
            <person name="Allen A.E."/>
            <person name="Hazlebeck D."/>
            <person name="Allen E.E."/>
        </authorList>
    </citation>
    <scope>NUCLEOTIDE SEQUENCE</scope>
    <source>
        <strain evidence="1">Hildebrandi</strain>
    </source>
</reference>
<accession>A0A9K3PKQ4</accession>
<sequence length="176" mass="19416">MSCLISKPEAEINRSMIKFLPELDSEYARYPMHHPQWYQPSQKGPKGEPCFIQETENGIKKDYVFCKCGSKGPGYYLLMTKVSYVNLYTKLDSLQPGTCGVACNAADRKALDEYDDVKRVLYGRHMSPRPDDAAAGKRAMDEAQGMATAAYNGDVGASLGAAATVFAVTDKNVKLR</sequence>